<sequence length="317" mass="36451">MPALGQYLPRSSGQHRIACIALYRSLLEQCIRIPLPADLLPRGPVHPIKHFIRKKFRQNFHHTSPRLVISALKTGYTAEQLIHAASTGNQPALAQVHDLLRLLDAQTLAGRRACTQPAPRDIKKLKASVRAFPGAAKVSESRPLPLARISNIRHVPSLVVATWLPFLRFKKPQSPFLSRVLKAKITQKNRRIQRLEEMTEMIEMGDAEDIWDDTILRQMEKERGTEGVMQLVQAGWDEGESWCTESQYCKWVVSKSIEREHVRASVLGKKMLRIVEREKELWAEEKRQRKRAKNKKKLDAKKARMGSVERTRQDTKR</sequence>
<dbReference type="AlphaFoldDB" id="A0AAD9WCX8"/>
<dbReference type="Pfam" id="PF05347">
    <property type="entry name" value="Complex1_LYR"/>
    <property type="match status" value="1"/>
</dbReference>
<evidence type="ECO:0000259" key="2">
    <source>
        <dbReference type="Pfam" id="PF05347"/>
    </source>
</evidence>
<evidence type="ECO:0000313" key="3">
    <source>
        <dbReference type="EMBL" id="KAK2626775.1"/>
    </source>
</evidence>
<feature type="domain" description="Complex 1 LYR protein" evidence="2">
    <location>
        <begin position="19"/>
        <end position="78"/>
    </location>
</feature>
<name>A0AAD9WCX8_9HELO</name>
<reference evidence="3" key="1">
    <citation type="submission" date="2023-06" db="EMBL/GenBank/DDBJ databases">
        <title>Draft genome of Marssonina rosae.</title>
        <authorList>
            <person name="Cheng Q."/>
        </authorList>
    </citation>
    <scope>NUCLEOTIDE SEQUENCE</scope>
    <source>
        <strain evidence="3">R4</strain>
    </source>
</reference>
<evidence type="ECO:0000256" key="1">
    <source>
        <dbReference type="SAM" id="MobiDB-lite"/>
    </source>
</evidence>
<dbReference type="Proteomes" id="UP001285354">
    <property type="component" value="Unassembled WGS sequence"/>
</dbReference>
<protein>
    <recommendedName>
        <fullName evidence="2">Complex 1 LYR protein domain-containing protein</fullName>
    </recommendedName>
</protein>
<accession>A0AAD9WCX8</accession>
<dbReference type="InterPro" id="IPR008011">
    <property type="entry name" value="Complex1_LYR_dom"/>
</dbReference>
<feature type="compositionally biased region" description="Basic residues" evidence="1">
    <location>
        <begin position="288"/>
        <end position="299"/>
    </location>
</feature>
<proteinExistence type="predicted"/>
<keyword evidence="4" id="KW-1185">Reference proteome</keyword>
<organism evidence="3 4">
    <name type="scientific">Diplocarpon rosae</name>
    <dbReference type="NCBI Taxonomy" id="946125"/>
    <lineage>
        <taxon>Eukaryota</taxon>
        <taxon>Fungi</taxon>
        <taxon>Dikarya</taxon>
        <taxon>Ascomycota</taxon>
        <taxon>Pezizomycotina</taxon>
        <taxon>Leotiomycetes</taxon>
        <taxon>Helotiales</taxon>
        <taxon>Drepanopezizaceae</taxon>
        <taxon>Diplocarpon</taxon>
    </lineage>
</organism>
<evidence type="ECO:0000313" key="4">
    <source>
        <dbReference type="Proteomes" id="UP001285354"/>
    </source>
</evidence>
<gene>
    <name evidence="3" type="ORF">QTJ16_003950</name>
</gene>
<dbReference type="EMBL" id="JAUBYV010000005">
    <property type="protein sequence ID" value="KAK2626775.1"/>
    <property type="molecule type" value="Genomic_DNA"/>
</dbReference>
<feature type="compositionally biased region" description="Basic and acidic residues" evidence="1">
    <location>
        <begin position="307"/>
        <end position="317"/>
    </location>
</feature>
<feature type="region of interest" description="Disordered" evidence="1">
    <location>
        <begin position="285"/>
        <end position="317"/>
    </location>
</feature>
<comment type="caution">
    <text evidence="3">The sequence shown here is derived from an EMBL/GenBank/DDBJ whole genome shotgun (WGS) entry which is preliminary data.</text>
</comment>